<dbReference type="GO" id="GO:0016829">
    <property type="term" value="F:lyase activity"/>
    <property type="evidence" value="ECO:0007669"/>
    <property type="project" value="UniProtKB-KW"/>
</dbReference>
<dbReference type="RefSeq" id="WP_106297994.1">
    <property type="nucleotide sequence ID" value="NZ_PVTI01000017.1"/>
</dbReference>
<dbReference type="InterPro" id="IPR002762">
    <property type="entry name" value="CbiX-like"/>
</dbReference>
<dbReference type="PANTHER" id="PTHR33542">
    <property type="entry name" value="SIROHYDROCHLORIN FERROCHELATASE, CHLOROPLASTIC"/>
    <property type="match status" value="1"/>
</dbReference>
<sequence length="231" mass="22966">MNALVLVAHGTRDPRGAETVRALAAAVAEALPSVEVSLTYVDVQEPLVGEVLDDVVAKAGSGGGVVVVPLLLSRGYHVDVDIADAAARHPGVRVTKPLGPDAALATLVTDRLQAAGVPAGAHVVLAAAGSSRTEAAEDVTAMGELLASVWSGPVTVAYAAGSPPSVPDAVASARVAGAESVVVASYLLAEGFFHDRLADAGADLVTSPLAAGEGLAQVVGVVTSRCQDSVL</sequence>
<dbReference type="Proteomes" id="UP000237822">
    <property type="component" value="Unassembled WGS sequence"/>
</dbReference>
<proteinExistence type="predicted"/>
<dbReference type="OrthoDB" id="7345302at2"/>
<evidence type="ECO:0000313" key="4">
    <source>
        <dbReference type="Proteomes" id="UP000237822"/>
    </source>
</evidence>
<evidence type="ECO:0000256" key="1">
    <source>
        <dbReference type="ARBA" id="ARBA00022723"/>
    </source>
</evidence>
<keyword evidence="1" id="KW-0479">Metal-binding</keyword>
<dbReference type="EMBL" id="PVTI01000017">
    <property type="protein sequence ID" value="PRY57039.1"/>
    <property type="molecule type" value="Genomic_DNA"/>
</dbReference>
<reference evidence="3 4" key="1">
    <citation type="submission" date="2018-03" db="EMBL/GenBank/DDBJ databases">
        <title>Genomic Encyclopedia of Archaeal and Bacterial Type Strains, Phase II (KMG-II): from individual species to whole genera.</title>
        <authorList>
            <person name="Goeker M."/>
        </authorList>
    </citation>
    <scope>NUCLEOTIDE SEQUENCE [LARGE SCALE GENOMIC DNA]</scope>
    <source>
        <strain evidence="3 4">ATCC BAA-1496</strain>
    </source>
</reference>
<dbReference type="Pfam" id="PF01903">
    <property type="entry name" value="CbiX"/>
    <property type="match status" value="2"/>
</dbReference>
<dbReference type="PANTHER" id="PTHR33542:SF5">
    <property type="entry name" value="FERROCHELATASE CHE1"/>
    <property type="match status" value="1"/>
</dbReference>
<keyword evidence="2" id="KW-0456">Lyase</keyword>
<keyword evidence="4" id="KW-1185">Reference proteome</keyword>
<dbReference type="InterPro" id="IPR050963">
    <property type="entry name" value="Sirohydro_Cobaltochel/CbiX"/>
</dbReference>
<evidence type="ECO:0000313" key="3">
    <source>
        <dbReference type="EMBL" id="PRY57039.1"/>
    </source>
</evidence>
<dbReference type="Gene3D" id="3.40.50.1400">
    <property type="match status" value="2"/>
</dbReference>
<dbReference type="AlphaFoldDB" id="A0A2T0UGH2"/>
<gene>
    <name evidence="3" type="ORF">BCF74_11744</name>
</gene>
<dbReference type="SUPFAM" id="SSF53800">
    <property type="entry name" value="Chelatase"/>
    <property type="match status" value="1"/>
</dbReference>
<comment type="caution">
    <text evidence="3">The sequence shown here is derived from an EMBL/GenBank/DDBJ whole genome shotgun (WGS) entry which is preliminary data.</text>
</comment>
<name>A0A2T0UGH2_9MICO</name>
<protein>
    <submittedName>
        <fullName evidence="3">Sirohydrochlorin ferrochelatase</fullName>
    </submittedName>
</protein>
<organism evidence="3 4">
    <name type="scientific">Knoellia remsis</name>
    <dbReference type="NCBI Taxonomy" id="407159"/>
    <lineage>
        <taxon>Bacteria</taxon>
        <taxon>Bacillati</taxon>
        <taxon>Actinomycetota</taxon>
        <taxon>Actinomycetes</taxon>
        <taxon>Micrococcales</taxon>
        <taxon>Intrasporangiaceae</taxon>
        <taxon>Knoellia</taxon>
    </lineage>
</organism>
<accession>A0A2T0UGH2</accession>
<evidence type="ECO:0000256" key="2">
    <source>
        <dbReference type="ARBA" id="ARBA00023239"/>
    </source>
</evidence>
<dbReference type="CDD" id="cd03416">
    <property type="entry name" value="CbiX_SirB_N"/>
    <property type="match status" value="1"/>
</dbReference>
<dbReference type="GO" id="GO:0046872">
    <property type="term" value="F:metal ion binding"/>
    <property type="evidence" value="ECO:0007669"/>
    <property type="project" value="UniProtKB-KW"/>
</dbReference>